<dbReference type="InterPro" id="IPR037523">
    <property type="entry name" value="VOC_core"/>
</dbReference>
<dbReference type="Proteomes" id="UP001056255">
    <property type="component" value="Chromosome II"/>
</dbReference>
<keyword evidence="1" id="KW-0479">Metal-binding</keyword>
<dbReference type="InterPro" id="IPR029068">
    <property type="entry name" value="Glyas_Bleomycin-R_OHBP_Dase"/>
</dbReference>
<feature type="domain" description="VOC" evidence="2">
    <location>
        <begin position="4"/>
        <end position="127"/>
    </location>
</feature>
<dbReference type="SUPFAM" id="SSF54593">
    <property type="entry name" value="Glyoxalase/Bleomycin resistance protein/Dihydroxybiphenyl dioxygenase"/>
    <property type="match status" value="1"/>
</dbReference>
<evidence type="ECO:0000313" key="4">
    <source>
        <dbReference type="Proteomes" id="UP001056255"/>
    </source>
</evidence>
<accession>A0ABY4WZA8</accession>
<dbReference type="PANTHER" id="PTHR36113:SF6">
    <property type="entry name" value="FOSFOMYCIN RESISTANCE PROTEIN FOSX"/>
    <property type="match status" value="1"/>
</dbReference>
<proteinExistence type="predicted"/>
<dbReference type="Gene3D" id="3.10.180.10">
    <property type="entry name" value="2,3-Dihydroxybiphenyl 1,2-Dioxygenase, domain 1"/>
    <property type="match status" value="1"/>
</dbReference>
<evidence type="ECO:0000313" key="3">
    <source>
        <dbReference type="EMBL" id="USH04321.1"/>
    </source>
</evidence>
<dbReference type="NCBIfam" id="NF008551">
    <property type="entry name" value="PRK11478.1"/>
    <property type="match status" value="1"/>
</dbReference>
<dbReference type="EMBL" id="CP082276">
    <property type="protein sequence ID" value="USH04321.1"/>
    <property type="molecule type" value="Genomic_DNA"/>
</dbReference>
<sequence length="129" mass="15116">MIQGIHHVALIANDIEISKRFYRDILGFKIIAEHYRKERDSWKVDVLLPDGRQLEMFSFPRSPVRPSFPEAQGLRHLAFQTQDIDYVIAHLQKHGVDCEAVRTDPYTQSRFTFFQDPDGLPLELYEVTQ</sequence>
<keyword evidence="4" id="KW-1185">Reference proteome</keyword>
<reference evidence="3" key="1">
    <citation type="submission" date="2021-08" db="EMBL/GenBank/DDBJ databases">
        <authorList>
            <person name="Sakaguchi M."/>
            <person name="Kikuchi T."/>
            <person name="Urbanczyk H."/>
        </authorList>
    </citation>
    <scope>NUCLEOTIDE SEQUENCE</scope>
    <source>
        <strain evidence="3">020920N</strain>
    </source>
</reference>
<dbReference type="Pfam" id="PF00903">
    <property type="entry name" value="Glyoxalase"/>
    <property type="match status" value="1"/>
</dbReference>
<dbReference type="InterPro" id="IPR004360">
    <property type="entry name" value="Glyas_Fos-R_dOase_dom"/>
</dbReference>
<dbReference type="PANTHER" id="PTHR36113">
    <property type="entry name" value="LYASE, PUTATIVE-RELATED-RELATED"/>
    <property type="match status" value="1"/>
</dbReference>
<evidence type="ECO:0000259" key="2">
    <source>
        <dbReference type="PROSITE" id="PS51819"/>
    </source>
</evidence>
<dbReference type="PROSITE" id="PS51819">
    <property type="entry name" value="VOC"/>
    <property type="match status" value="1"/>
</dbReference>
<name>A0ABY4WZA8_9GAMM</name>
<dbReference type="RefSeq" id="WP_251880008.1">
    <property type="nucleotide sequence ID" value="NZ_CP082276.1"/>
</dbReference>
<dbReference type="InterPro" id="IPR051332">
    <property type="entry name" value="Fosfomycin_Res_Enzymes"/>
</dbReference>
<evidence type="ECO:0000256" key="1">
    <source>
        <dbReference type="ARBA" id="ARBA00022723"/>
    </source>
</evidence>
<protein>
    <submittedName>
        <fullName evidence="3">VOC family protein</fullName>
    </submittedName>
</protein>
<dbReference type="CDD" id="cd08352">
    <property type="entry name" value="VOC_Bs_YwkD_like"/>
    <property type="match status" value="1"/>
</dbReference>
<organism evidence="3 4">
    <name type="scientific">Grimontia kaedaensis</name>
    <dbReference type="NCBI Taxonomy" id="2872157"/>
    <lineage>
        <taxon>Bacteria</taxon>
        <taxon>Pseudomonadati</taxon>
        <taxon>Pseudomonadota</taxon>
        <taxon>Gammaproteobacteria</taxon>
        <taxon>Vibrionales</taxon>
        <taxon>Vibrionaceae</taxon>
        <taxon>Grimontia</taxon>
    </lineage>
</organism>
<gene>
    <name evidence="3" type="ORF">K6Q96_21515</name>
</gene>
<dbReference type="InterPro" id="IPR037478">
    <property type="entry name" value="YwkD-like_dom"/>
</dbReference>